<dbReference type="Proteomes" id="UP000189739">
    <property type="component" value="Unassembled WGS sequence"/>
</dbReference>
<dbReference type="AlphaFoldDB" id="A0A1S9PK83"/>
<dbReference type="InterPro" id="IPR007484">
    <property type="entry name" value="Peptidase_M28"/>
</dbReference>
<sequence length="496" mass="55091">MRLFPLLLFCSTICAAQQKAITDIAGGCSTTNLKKNLYYLASAKMEGRAMGSKGDVLAANYVAAAYKANGLTAPYDKNRSYFQSITAILKQDKATLTINNKRFDIFDGWQLYPSLPADLKDMPVILANHTSPDDFYRDLPQMEVREKAVVLNGVLMAKFFKSGIDSLSNVLTKRGALAIIWSSPSVSKVLDRQRSRKFIPQYVQPQTPAPGSVLPLPEIALSPERLKTLLAADNLTTNTDGTLQNPGDKNYRELKTIVSVELNRQFKETHAPNVIGMIKGTDTSLASVVISAHHDHDGVNGKEIYYGAVDNASGTVAVMEIAAMMNRAVKQGLRPKRTIVFASFTGEERGLLGSAWYVAHPVQPMEKTYAVLNIDMMGRPDTIHVNHKMADSTNYAYILVKDTLNRGLRDALYGANDASTKLTLDTHYEAPQYIMRRLTGSDQYYFYLKGVPFIRIDCGFSTDYHKPTDTPDRVNYSLLTKQTQLAFVTLWNLANK</sequence>
<dbReference type="SUPFAM" id="SSF53187">
    <property type="entry name" value="Zn-dependent exopeptidases"/>
    <property type="match status" value="1"/>
</dbReference>
<keyword evidence="1" id="KW-0732">Signal</keyword>
<organism evidence="3 4">
    <name type="scientific">Mucilaginibacter pedocola</name>
    <dbReference type="NCBI Taxonomy" id="1792845"/>
    <lineage>
        <taxon>Bacteria</taxon>
        <taxon>Pseudomonadati</taxon>
        <taxon>Bacteroidota</taxon>
        <taxon>Sphingobacteriia</taxon>
        <taxon>Sphingobacteriales</taxon>
        <taxon>Sphingobacteriaceae</taxon>
        <taxon>Mucilaginibacter</taxon>
    </lineage>
</organism>
<evidence type="ECO:0000313" key="4">
    <source>
        <dbReference type="Proteomes" id="UP000189739"/>
    </source>
</evidence>
<feature type="domain" description="Peptidase M28" evidence="2">
    <location>
        <begin position="273"/>
        <end position="485"/>
    </location>
</feature>
<feature type="signal peptide" evidence="1">
    <location>
        <begin position="1"/>
        <end position="16"/>
    </location>
</feature>
<dbReference type="EMBL" id="MBTF01000002">
    <property type="protein sequence ID" value="OOQ61357.1"/>
    <property type="molecule type" value="Genomic_DNA"/>
</dbReference>
<evidence type="ECO:0000313" key="3">
    <source>
        <dbReference type="EMBL" id="OOQ61357.1"/>
    </source>
</evidence>
<dbReference type="RefSeq" id="WP_078346640.1">
    <property type="nucleotide sequence ID" value="NZ_MBTF01000002.1"/>
</dbReference>
<dbReference type="Gene3D" id="3.40.630.10">
    <property type="entry name" value="Zn peptidases"/>
    <property type="match status" value="1"/>
</dbReference>
<reference evidence="3 4" key="1">
    <citation type="submission" date="2016-07" db="EMBL/GenBank/DDBJ databases">
        <title>Genomic analysis of zinc-resistant bacterium Mucilaginibacter pedocola TBZ30.</title>
        <authorList>
            <person name="Huang J."/>
            <person name="Tang J."/>
        </authorList>
    </citation>
    <scope>NUCLEOTIDE SEQUENCE [LARGE SCALE GENOMIC DNA]</scope>
    <source>
        <strain evidence="3 4">TBZ30</strain>
    </source>
</reference>
<dbReference type="STRING" id="1792845.BC343_20490"/>
<evidence type="ECO:0000256" key="1">
    <source>
        <dbReference type="SAM" id="SignalP"/>
    </source>
</evidence>
<gene>
    <name evidence="3" type="ORF">BC343_20490</name>
</gene>
<dbReference type="GO" id="GO:0008235">
    <property type="term" value="F:metalloexopeptidase activity"/>
    <property type="evidence" value="ECO:0007669"/>
    <property type="project" value="InterPro"/>
</dbReference>
<evidence type="ECO:0000259" key="2">
    <source>
        <dbReference type="Pfam" id="PF04389"/>
    </source>
</evidence>
<protein>
    <recommendedName>
        <fullName evidence="2">Peptidase M28 domain-containing protein</fullName>
    </recommendedName>
</protein>
<dbReference type="Pfam" id="PF04389">
    <property type="entry name" value="Peptidase_M28"/>
    <property type="match status" value="1"/>
</dbReference>
<comment type="caution">
    <text evidence="3">The sequence shown here is derived from an EMBL/GenBank/DDBJ whole genome shotgun (WGS) entry which is preliminary data.</text>
</comment>
<dbReference type="InterPro" id="IPR045175">
    <property type="entry name" value="M28_fam"/>
</dbReference>
<dbReference type="OrthoDB" id="9764939at2"/>
<dbReference type="PANTHER" id="PTHR12147:SF26">
    <property type="entry name" value="PEPTIDASE M28 DOMAIN-CONTAINING PROTEIN"/>
    <property type="match status" value="1"/>
</dbReference>
<dbReference type="GO" id="GO:0006508">
    <property type="term" value="P:proteolysis"/>
    <property type="evidence" value="ECO:0007669"/>
    <property type="project" value="InterPro"/>
</dbReference>
<accession>A0A1S9PK83</accession>
<feature type="chain" id="PRO_5012865645" description="Peptidase M28 domain-containing protein" evidence="1">
    <location>
        <begin position="17"/>
        <end position="496"/>
    </location>
</feature>
<proteinExistence type="predicted"/>
<dbReference type="PANTHER" id="PTHR12147">
    <property type="entry name" value="METALLOPEPTIDASE M28 FAMILY MEMBER"/>
    <property type="match status" value="1"/>
</dbReference>
<name>A0A1S9PK83_9SPHI</name>
<keyword evidence="4" id="KW-1185">Reference proteome</keyword>